<feature type="non-terminal residue" evidence="2">
    <location>
        <position position="406"/>
    </location>
</feature>
<dbReference type="PANTHER" id="PTHR45398">
    <property type="match status" value="1"/>
</dbReference>
<feature type="domain" description="Condensation" evidence="1">
    <location>
        <begin position="10"/>
        <end position="344"/>
    </location>
</feature>
<proteinExistence type="predicted"/>
<dbReference type="Proteomes" id="UP000249354">
    <property type="component" value="Unassembled WGS sequence"/>
</dbReference>
<comment type="caution">
    <text evidence="2">The sequence shown here is derived from an EMBL/GenBank/DDBJ whole genome shotgun (WGS) entry which is preliminary data.</text>
</comment>
<reference evidence="3" key="1">
    <citation type="submission" date="2018-04" db="EMBL/GenBank/DDBJ databases">
        <authorList>
            <person name="Cornet L."/>
        </authorList>
    </citation>
    <scope>NUCLEOTIDE SEQUENCE [LARGE SCALE GENOMIC DNA]</scope>
</reference>
<sequence>MQQPETIEGYRLSPQQARLWSLQQAQTETPYYLKALISLDGSLNPAKLVTALRQVIDRHEILRTTFRCLPGMTVPLQVIGEPPALNSETHWFDCHDLKDLAASAASEPNVHKLDPIETYWQEWQKTDVPNQSQTLQASLVRQSSQKSWLFLKLAGLCADTATLQQIIQELAHEYESNRLEATADEPIQYADLAEWQYELLESDETASGRNYWSQAAADNALSVRFPPGKSAIPTQSHFHPNTVTLNLPAHLIQQLKAQTQQAEGSLHSFLLTAWQTLLGRLTGQYDLTIGTAFEGRHYEDLEAAIGLLTRYLPVHCLFNSDQSFHQAGQSIQAQINTVAQWQDYFTWETWQPTLEDAFFPFGFDYHELSLSQPETALTFTLKRHWVCLERFHLNLSCYRQGDTLTC</sequence>
<dbReference type="AlphaFoldDB" id="A0A2W4TUH1"/>
<dbReference type="InterPro" id="IPR023213">
    <property type="entry name" value="CAT-like_dom_sf"/>
</dbReference>
<protein>
    <recommendedName>
        <fullName evidence="1">Condensation domain-containing protein</fullName>
    </recommendedName>
</protein>
<dbReference type="Pfam" id="PF00668">
    <property type="entry name" value="Condensation"/>
    <property type="match status" value="1"/>
</dbReference>
<organism evidence="2 3">
    <name type="scientific">Leptolyngbya foveolarum</name>
    <dbReference type="NCBI Taxonomy" id="47253"/>
    <lineage>
        <taxon>Bacteria</taxon>
        <taxon>Bacillati</taxon>
        <taxon>Cyanobacteriota</taxon>
        <taxon>Cyanophyceae</taxon>
        <taxon>Leptolyngbyales</taxon>
        <taxon>Leptolyngbyaceae</taxon>
        <taxon>Leptolyngbya group</taxon>
        <taxon>Leptolyngbya</taxon>
    </lineage>
</organism>
<evidence type="ECO:0000313" key="2">
    <source>
        <dbReference type="EMBL" id="PZO11324.1"/>
    </source>
</evidence>
<evidence type="ECO:0000313" key="3">
    <source>
        <dbReference type="Proteomes" id="UP000249354"/>
    </source>
</evidence>
<dbReference type="EMBL" id="QBMC01000189">
    <property type="protein sequence ID" value="PZO11324.1"/>
    <property type="molecule type" value="Genomic_DNA"/>
</dbReference>
<gene>
    <name evidence="2" type="ORF">DCF25_19570</name>
</gene>
<dbReference type="GO" id="GO:0008610">
    <property type="term" value="P:lipid biosynthetic process"/>
    <property type="evidence" value="ECO:0007669"/>
    <property type="project" value="UniProtKB-ARBA"/>
</dbReference>
<name>A0A2W4TUH1_9CYAN</name>
<accession>A0A2W4TUH1</accession>
<dbReference type="GO" id="GO:0003824">
    <property type="term" value="F:catalytic activity"/>
    <property type="evidence" value="ECO:0007669"/>
    <property type="project" value="InterPro"/>
</dbReference>
<dbReference type="SUPFAM" id="SSF52777">
    <property type="entry name" value="CoA-dependent acyltransferases"/>
    <property type="match status" value="2"/>
</dbReference>
<reference evidence="2 3" key="2">
    <citation type="submission" date="2018-06" db="EMBL/GenBank/DDBJ databases">
        <title>Metagenomic assembly of (sub)arctic Cyanobacteria and their associated microbiome from non-axenic cultures.</title>
        <authorList>
            <person name="Baurain D."/>
        </authorList>
    </citation>
    <scope>NUCLEOTIDE SEQUENCE [LARGE SCALE GENOMIC DNA]</scope>
    <source>
        <strain evidence="2">ULC129bin1</strain>
    </source>
</reference>
<dbReference type="InterPro" id="IPR001242">
    <property type="entry name" value="Condensation_dom"/>
</dbReference>
<dbReference type="Gene3D" id="3.30.559.10">
    <property type="entry name" value="Chloramphenicol acetyltransferase-like domain"/>
    <property type="match status" value="1"/>
</dbReference>
<evidence type="ECO:0000259" key="1">
    <source>
        <dbReference type="Pfam" id="PF00668"/>
    </source>
</evidence>
<dbReference type="Gene3D" id="3.30.559.30">
    <property type="entry name" value="Nonribosomal peptide synthetase, condensation domain"/>
    <property type="match status" value="1"/>
</dbReference>
<dbReference type="PANTHER" id="PTHR45398:SF1">
    <property type="entry name" value="ENZYME, PUTATIVE (JCVI)-RELATED"/>
    <property type="match status" value="1"/>
</dbReference>